<keyword evidence="2" id="KW-1185">Reference proteome</keyword>
<reference evidence="1" key="1">
    <citation type="journal article" date="2023" name="Science">
        <title>Genome structures resolve the early diversification of teleost fishes.</title>
        <authorList>
            <person name="Parey E."/>
            <person name="Louis A."/>
            <person name="Montfort J."/>
            <person name="Bouchez O."/>
            <person name="Roques C."/>
            <person name="Iampietro C."/>
            <person name="Lluch J."/>
            <person name="Castinel A."/>
            <person name="Donnadieu C."/>
            <person name="Desvignes T."/>
            <person name="Floi Bucao C."/>
            <person name="Jouanno E."/>
            <person name="Wen M."/>
            <person name="Mejri S."/>
            <person name="Dirks R."/>
            <person name="Jansen H."/>
            <person name="Henkel C."/>
            <person name="Chen W.J."/>
            <person name="Zahm M."/>
            <person name="Cabau C."/>
            <person name="Klopp C."/>
            <person name="Thompson A.W."/>
            <person name="Robinson-Rechavi M."/>
            <person name="Braasch I."/>
            <person name="Lecointre G."/>
            <person name="Bobe J."/>
            <person name="Postlethwait J.H."/>
            <person name="Berthelot C."/>
            <person name="Roest Crollius H."/>
            <person name="Guiguen Y."/>
        </authorList>
    </citation>
    <scope>NUCLEOTIDE SEQUENCE</scope>
    <source>
        <strain evidence="1">WJC10195</strain>
    </source>
</reference>
<comment type="caution">
    <text evidence="1">The sequence shown here is derived from an EMBL/GenBank/DDBJ whole genome shotgun (WGS) entry which is preliminary data.</text>
</comment>
<protein>
    <submittedName>
        <fullName evidence="1">Uncharacterized protein</fullName>
    </submittedName>
</protein>
<dbReference type="Proteomes" id="UP001152622">
    <property type="component" value="Chromosome 2"/>
</dbReference>
<accession>A0A9Q1G138</accession>
<organism evidence="1 2">
    <name type="scientific">Synaphobranchus kaupii</name>
    <name type="common">Kaup's arrowtooth eel</name>
    <dbReference type="NCBI Taxonomy" id="118154"/>
    <lineage>
        <taxon>Eukaryota</taxon>
        <taxon>Metazoa</taxon>
        <taxon>Chordata</taxon>
        <taxon>Craniata</taxon>
        <taxon>Vertebrata</taxon>
        <taxon>Euteleostomi</taxon>
        <taxon>Actinopterygii</taxon>
        <taxon>Neopterygii</taxon>
        <taxon>Teleostei</taxon>
        <taxon>Anguilliformes</taxon>
        <taxon>Synaphobranchidae</taxon>
        <taxon>Synaphobranchus</taxon>
    </lineage>
</organism>
<sequence>MVKGSPVPVSPVLPRHEFYGHAAVRIRVPSRDITVMKANCGLGQVQIGQSAAFG</sequence>
<evidence type="ECO:0000313" key="1">
    <source>
        <dbReference type="EMBL" id="KAJ8373492.1"/>
    </source>
</evidence>
<dbReference type="EMBL" id="JAINUF010000002">
    <property type="protein sequence ID" value="KAJ8373492.1"/>
    <property type="molecule type" value="Genomic_DNA"/>
</dbReference>
<gene>
    <name evidence="1" type="ORF">SKAU_G00040720</name>
</gene>
<name>A0A9Q1G138_SYNKA</name>
<dbReference type="AlphaFoldDB" id="A0A9Q1G138"/>
<evidence type="ECO:0000313" key="2">
    <source>
        <dbReference type="Proteomes" id="UP001152622"/>
    </source>
</evidence>
<proteinExistence type="predicted"/>